<reference evidence="2" key="1">
    <citation type="submission" date="2022-05" db="EMBL/GenBank/DDBJ databases">
        <title>Corynebacterium sp. TA-R-1 sp. nov., isolated from human feces.</title>
        <authorList>
            <person name="Shamsuzzaman M."/>
            <person name="Dahal R.H."/>
        </authorList>
    </citation>
    <scope>NUCLEOTIDE SEQUENCE</scope>
    <source>
        <strain evidence="2">TA-R-1</strain>
    </source>
</reference>
<dbReference type="RefSeq" id="WP_253579564.1">
    <property type="nucleotide sequence ID" value="NZ_JAMFTQ010000022.1"/>
</dbReference>
<evidence type="ECO:0000259" key="1">
    <source>
        <dbReference type="Pfam" id="PF13274"/>
    </source>
</evidence>
<organism evidence="2 3">
    <name type="scientific">Corynebacterium stercoris</name>
    <dbReference type="NCBI Taxonomy" id="2943490"/>
    <lineage>
        <taxon>Bacteria</taxon>
        <taxon>Bacillati</taxon>
        <taxon>Actinomycetota</taxon>
        <taxon>Actinomycetes</taxon>
        <taxon>Mycobacteriales</taxon>
        <taxon>Corynebacteriaceae</taxon>
        <taxon>Corynebacterium</taxon>
    </lineage>
</organism>
<proteinExistence type="predicted"/>
<name>A0ABT1G6L0_9CORY</name>
<accession>A0ABT1G6L0</accession>
<keyword evidence="3" id="KW-1185">Reference proteome</keyword>
<evidence type="ECO:0000313" key="2">
    <source>
        <dbReference type="EMBL" id="MCP1388708.1"/>
    </source>
</evidence>
<dbReference type="Proteomes" id="UP001204000">
    <property type="component" value="Unassembled WGS sequence"/>
</dbReference>
<sequence>MARTNDIGQYVNELTGGVDNLKLMKLCYFAQGWHLAWSGRPLFTDELQAWKHGPVSRALWDKLVATKSLHGSTLAQPLGNSSNLSDYEREVVAAVVEFYAGQNSWTLRNWSHDAAWLAARGDLPEDASCSNAMSVTDIRNVFSDKARTDSAVPSAPLRPDSLDALSWGLDPEAEAELEADWAETFLRLADR</sequence>
<comment type="caution">
    <text evidence="2">The sequence shown here is derived from an EMBL/GenBank/DDBJ whole genome shotgun (WGS) entry which is preliminary data.</text>
</comment>
<protein>
    <submittedName>
        <fullName evidence="2">Panacea domain-containing protein</fullName>
    </submittedName>
</protein>
<dbReference type="Pfam" id="PF13274">
    <property type="entry name" value="SocA_Panacea"/>
    <property type="match status" value="1"/>
</dbReference>
<evidence type="ECO:0000313" key="3">
    <source>
        <dbReference type="Proteomes" id="UP001204000"/>
    </source>
</evidence>
<dbReference type="InterPro" id="IPR025272">
    <property type="entry name" value="SocA_Panacea"/>
</dbReference>
<gene>
    <name evidence="2" type="ORF">M5J20_11030</name>
</gene>
<feature type="domain" description="Antitoxin SocA-like Panacea" evidence="1">
    <location>
        <begin position="23"/>
        <end position="116"/>
    </location>
</feature>
<dbReference type="EMBL" id="JAMFTQ010000022">
    <property type="protein sequence ID" value="MCP1388708.1"/>
    <property type="molecule type" value="Genomic_DNA"/>
</dbReference>